<keyword evidence="3" id="KW-1185">Reference proteome</keyword>
<accession>A0AAU9P7D1</accession>
<dbReference type="EMBL" id="CAKMRJ010005523">
    <property type="protein sequence ID" value="CAH1446138.1"/>
    <property type="molecule type" value="Genomic_DNA"/>
</dbReference>
<dbReference type="AlphaFoldDB" id="A0AAU9P7D1"/>
<protein>
    <submittedName>
        <fullName evidence="2">Uncharacterized protein</fullName>
    </submittedName>
</protein>
<gene>
    <name evidence="2" type="ORF">LVIROSA_LOCUS31856</name>
</gene>
<evidence type="ECO:0000256" key="1">
    <source>
        <dbReference type="SAM" id="MobiDB-lite"/>
    </source>
</evidence>
<evidence type="ECO:0000313" key="2">
    <source>
        <dbReference type="EMBL" id="CAH1446138.1"/>
    </source>
</evidence>
<organism evidence="2 3">
    <name type="scientific">Lactuca virosa</name>
    <dbReference type="NCBI Taxonomy" id="75947"/>
    <lineage>
        <taxon>Eukaryota</taxon>
        <taxon>Viridiplantae</taxon>
        <taxon>Streptophyta</taxon>
        <taxon>Embryophyta</taxon>
        <taxon>Tracheophyta</taxon>
        <taxon>Spermatophyta</taxon>
        <taxon>Magnoliopsida</taxon>
        <taxon>eudicotyledons</taxon>
        <taxon>Gunneridae</taxon>
        <taxon>Pentapetalae</taxon>
        <taxon>asterids</taxon>
        <taxon>campanulids</taxon>
        <taxon>Asterales</taxon>
        <taxon>Asteraceae</taxon>
        <taxon>Cichorioideae</taxon>
        <taxon>Cichorieae</taxon>
        <taxon>Lactucinae</taxon>
        <taxon>Lactuca</taxon>
    </lineage>
</organism>
<evidence type="ECO:0000313" key="3">
    <source>
        <dbReference type="Proteomes" id="UP001157418"/>
    </source>
</evidence>
<proteinExistence type="predicted"/>
<dbReference type="Proteomes" id="UP001157418">
    <property type="component" value="Unassembled WGS sequence"/>
</dbReference>
<feature type="region of interest" description="Disordered" evidence="1">
    <location>
        <begin position="1"/>
        <end position="39"/>
    </location>
</feature>
<name>A0AAU9P7D1_9ASTR</name>
<reference evidence="2 3" key="1">
    <citation type="submission" date="2022-01" db="EMBL/GenBank/DDBJ databases">
        <authorList>
            <person name="Xiong W."/>
            <person name="Schranz E."/>
        </authorList>
    </citation>
    <scope>NUCLEOTIDE SEQUENCE [LARGE SCALE GENOMIC DNA]</scope>
</reference>
<comment type="caution">
    <text evidence="2">The sequence shown here is derived from an EMBL/GenBank/DDBJ whole genome shotgun (WGS) entry which is preliminary data.</text>
</comment>
<sequence length="73" mass="8376">MFAFNWVGPSSPKHSIQGHPGLPITRSHADKHSLPPSPLTDTHTHTLNCELFLEIRIHLFRFIKKTYVTKQES</sequence>